<evidence type="ECO:0000256" key="1">
    <source>
        <dbReference type="SAM" id="MobiDB-lite"/>
    </source>
</evidence>
<sequence>MTTTDLPTGPALGTATETLVLPGAGVLELERDGSSGVLVALRGGGRDYLTVARDGVRTWHGVCTVADRIGEGSLLRDVRPVTAASFTEEYRWTGDDLTLVDGVEVRRDAVGRVVACLPGGASHADRAPSTHRWFYTHDDRGLVEVRGPGVGRRLALGPDGRVRAVLTETGTTAPAYDARGHRTAATRPARDHVDAEGRTWVVRDGSGGVRAVYLWDGMRCLARIDGPLGAPTAAVFSLDPSGTPVRVVGPGGVTRIPRDAYGEGLLAHPGVPGLFGGFVHAGLVHLPLRRLDPATGTFCEPDPLDGGDADPRRPDGFEGPLPVEREPRSAYEVCRGDPVGRSDPTGGVSAGLVLSTLTWSFQNNILSFFGIDWWFNLFLSLIVAPFKGVGGGIDYDFFSSTGLSSTDRLGSFGVRRDGFMNVITGGRAFTTQHIVWSPDSEFALLERGEVVDPRGRYEPTHYGTVLALAPTGAATSFLACGPTDAPWLPGTLPAWSRHGGPGEAVAPGTLTPWFPSGGLHLDAPRMDTRRDVQSTLTELRAGAVAIGDFEVRTVLAASAPTGLAAGALVLVDDGTALAMATVVAVVASGGGERLQLAENLALTGTPLRVTPLAAAPASSEPRPAGGPADSLDARGTTTTYAAGDLLRLTASTGEVLVARVARLEARLPLERPLPAGTAAPLSVATGTLAAATTVTAAGTTLDFGAAPPPGPGSTGVLEGGTVTGVRVEGPATGSTVAIDVAAPAGTTAFRTVVSGTVLGARADAVEADPALTYTPVTAGSAPDGSSGVVVVRVDGGGVSHVRVVPGAPAHDVVVVDRPLVGTGPWTTERWTTTGPAITPVTRADVLGIVVPQPERFEGASIMLAQVEAATRAVLLTAVDVAAGVVDLAPPVVRAGLRAGAPVEVGTEVSTIRALRSQVSFTPAQDLAATGLRLVPLGATGYAYDATVAAGGTVDVQAAVTVGGAAVAAPFLRVATNDLVRVRAGGTDTWHRVLGESAGRLTLTDTAALPAAGTAVTVRQVEVTDPGTGGPFLGVDGTRDGTGATGTATFSLWSSEHLDVPGTVVGIVDGAVTHPATITAAAAVSQVTFSTPVTATGVSVATFTHDGAELLTALARDGGVLLAEAPPGTTLTLATAADRDILVVALEPVGDARTVTLGPGTLLVPDEETTEIDRSQSLTNHELTHTVQYARWGPLWFNAFPMIVLELPAILTSDTELPEFSQFLDATVATGTGSTWAVTIPQRAGVAIAAGDTLQVVQGARIVETTVASVAGDVFQVRVPSGTLPTGRVATRKKQRSAGWDVSIAIMDALTHGGLVNLVAGSTWGGIFWLVGKAFYGLGRAMVGTGDLFAATVGAGGGSLTLTAAADAEKLPASGRVTVRQGEDTVIRSATKAGTVLTLTENVPFTGGVRVGGYDSHEPESAFDWYSYTAGTVDATNPFVVDLGAGHGLEPEDRVVVRYRSNAPRKTDVLAVDGPRVQLADAVTLTGDEVSVRIARVGASDPLGNADSTAMVEMGMGWMKWVFDPYGQVEPAVAPGDWTRWLLRVMRWLLGTQNFSLLPFGYVWWKRLFGLQKEHEAPIEQEASSESGDVYSPLGRLTGEVTHDADTYAQARTTVGDVLRYRFTPGDRSRTFVVRGRLDAPGVHFARNLRVMPTRASSGAATAPNGDTRVDPATPDPGTFVASPLSDRAADPRALATNGAATADVLGFRASALGEVPVGARLQRNESIYASFTRPGAHRVTTINGIQSGQDSVEADAAELQTLWFDLVVDDVTVTVAGRAVDDSAPGTSDLVTLVPFQVVDVVVAPGIPRTYRVAVLDPAGAVTVTGARVSALAQTTAPVPVEVSRHYAVTAGSYTGGLAFAGMHLARELDVPVRRLAVEVVATLPVRDAPRPDAGVVTTLAPGAEAFVLVPAPVVSPPVVTSVNGVPPAPTAPDPVTRVDAPDAAVFLGTGGAAFRVSFPAGTPAGPVTMAVTVGTPGASAVLTIAFTLG</sequence>
<dbReference type="Gene3D" id="2.180.10.10">
    <property type="entry name" value="RHS repeat-associated core"/>
    <property type="match status" value="1"/>
</dbReference>
<dbReference type="Proteomes" id="UP000321118">
    <property type="component" value="Unassembled WGS sequence"/>
</dbReference>
<feature type="compositionally biased region" description="Low complexity" evidence="1">
    <location>
        <begin position="613"/>
        <end position="628"/>
    </location>
</feature>
<name>A0A510V570_9CELL</name>
<proteinExistence type="predicted"/>
<organism evidence="2 3">
    <name type="scientific">Cellulomonas xylanilytica</name>
    <dbReference type="NCBI Taxonomy" id="233583"/>
    <lineage>
        <taxon>Bacteria</taxon>
        <taxon>Bacillati</taxon>
        <taxon>Actinomycetota</taxon>
        <taxon>Actinomycetes</taxon>
        <taxon>Micrococcales</taxon>
        <taxon>Cellulomonadaceae</taxon>
        <taxon>Cellulomonas</taxon>
    </lineage>
</organism>
<feature type="region of interest" description="Disordered" evidence="1">
    <location>
        <begin position="297"/>
        <end position="322"/>
    </location>
</feature>
<dbReference type="OrthoDB" id="9765204at2"/>
<dbReference type="EMBL" id="BJUB01000004">
    <property type="protein sequence ID" value="GEK21071.1"/>
    <property type="molecule type" value="Genomic_DNA"/>
</dbReference>
<evidence type="ECO:0000313" key="2">
    <source>
        <dbReference type="EMBL" id="GEK21071.1"/>
    </source>
</evidence>
<reference evidence="2 3" key="1">
    <citation type="submission" date="2019-07" db="EMBL/GenBank/DDBJ databases">
        <title>Whole genome shotgun sequence of Cellulomonas xylanilytica NBRC 101102.</title>
        <authorList>
            <person name="Hosoyama A."/>
            <person name="Uohara A."/>
            <person name="Ohji S."/>
            <person name="Ichikawa N."/>
        </authorList>
    </citation>
    <scope>NUCLEOTIDE SEQUENCE [LARGE SCALE GENOMIC DNA]</scope>
    <source>
        <strain evidence="2 3">NBRC 101102</strain>
    </source>
</reference>
<comment type="caution">
    <text evidence="2">The sequence shown here is derived from an EMBL/GenBank/DDBJ whole genome shotgun (WGS) entry which is preliminary data.</text>
</comment>
<keyword evidence="3" id="KW-1185">Reference proteome</keyword>
<protein>
    <submittedName>
        <fullName evidence="2">Uncharacterized protein</fullName>
    </submittedName>
</protein>
<evidence type="ECO:0000313" key="3">
    <source>
        <dbReference type="Proteomes" id="UP000321118"/>
    </source>
</evidence>
<accession>A0A510V570</accession>
<dbReference type="RefSeq" id="WP_146926845.1">
    <property type="nucleotide sequence ID" value="NZ_BJUB01000004.1"/>
</dbReference>
<gene>
    <name evidence="2" type="ORF">CXY01_15910</name>
</gene>
<feature type="region of interest" description="Disordered" evidence="1">
    <location>
        <begin position="613"/>
        <end position="635"/>
    </location>
</feature>